<dbReference type="OrthoDB" id="6730366at2759"/>
<feature type="compositionally biased region" description="Basic residues" evidence="1">
    <location>
        <begin position="23"/>
        <end position="32"/>
    </location>
</feature>
<evidence type="ECO:0000313" key="3">
    <source>
        <dbReference type="Proteomes" id="UP000801492"/>
    </source>
</evidence>
<protein>
    <submittedName>
        <fullName evidence="2">Uncharacterized protein</fullName>
    </submittedName>
</protein>
<feature type="region of interest" description="Disordered" evidence="1">
    <location>
        <begin position="1"/>
        <end position="33"/>
    </location>
</feature>
<evidence type="ECO:0000256" key="1">
    <source>
        <dbReference type="SAM" id="MobiDB-lite"/>
    </source>
</evidence>
<accession>A0A8K0D711</accession>
<dbReference type="EMBL" id="VTPC01003453">
    <property type="protein sequence ID" value="KAF2898496.1"/>
    <property type="molecule type" value="Genomic_DNA"/>
</dbReference>
<name>A0A8K0D711_IGNLU</name>
<keyword evidence="3" id="KW-1185">Reference proteome</keyword>
<reference evidence="2" key="1">
    <citation type="submission" date="2019-08" db="EMBL/GenBank/DDBJ databases">
        <title>The genome of the North American firefly Photinus pyralis.</title>
        <authorList>
            <consortium name="Photinus pyralis genome working group"/>
            <person name="Fallon T.R."/>
            <person name="Sander Lower S.E."/>
            <person name="Weng J.-K."/>
        </authorList>
    </citation>
    <scope>NUCLEOTIDE SEQUENCE</scope>
    <source>
        <strain evidence="2">TRF0915ILg1</strain>
        <tissue evidence="2">Whole body</tissue>
    </source>
</reference>
<sequence>MAQFSEGEEKMEDNRLERPSTSRTKKNVKKINKALTERKRWVRRTNQELQELYKEPNLVAVAKASRIRWIGYVVKLPVGRPPKRILESESGGKKKKRKI</sequence>
<dbReference type="Proteomes" id="UP000801492">
    <property type="component" value="Unassembled WGS sequence"/>
</dbReference>
<organism evidence="2 3">
    <name type="scientific">Ignelater luminosus</name>
    <name type="common">Cucubano</name>
    <name type="synonym">Pyrophorus luminosus</name>
    <dbReference type="NCBI Taxonomy" id="2038154"/>
    <lineage>
        <taxon>Eukaryota</taxon>
        <taxon>Metazoa</taxon>
        <taxon>Ecdysozoa</taxon>
        <taxon>Arthropoda</taxon>
        <taxon>Hexapoda</taxon>
        <taxon>Insecta</taxon>
        <taxon>Pterygota</taxon>
        <taxon>Neoptera</taxon>
        <taxon>Endopterygota</taxon>
        <taxon>Coleoptera</taxon>
        <taxon>Polyphaga</taxon>
        <taxon>Elateriformia</taxon>
        <taxon>Elateroidea</taxon>
        <taxon>Elateridae</taxon>
        <taxon>Agrypninae</taxon>
        <taxon>Pyrophorini</taxon>
        <taxon>Ignelater</taxon>
    </lineage>
</organism>
<dbReference type="AlphaFoldDB" id="A0A8K0D711"/>
<proteinExistence type="predicted"/>
<comment type="caution">
    <text evidence="2">The sequence shown here is derived from an EMBL/GenBank/DDBJ whole genome shotgun (WGS) entry which is preliminary data.</text>
</comment>
<evidence type="ECO:0000313" key="2">
    <source>
        <dbReference type="EMBL" id="KAF2898496.1"/>
    </source>
</evidence>
<gene>
    <name evidence="2" type="ORF">ILUMI_07680</name>
</gene>